<dbReference type="InterPro" id="IPR013830">
    <property type="entry name" value="SGNH_hydro"/>
</dbReference>
<proteinExistence type="predicted"/>
<protein>
    <submittedName>
        <fullName evidence="3">Arylesterase</fullName>
    </submittedName>
</protein>
<dbReference type="EMBL" id="JAEDAK010000008">
    <property type="protein sequence ID" value="MBH9577889.1"/>
    <property type="molecule type" value="Genomic_DNA"/>
</dbReference>
<dbReference type="InterPro" id="IPR051532">
    <property type="entry name" value="Ester_Hydrolysis_Enzymes"/>
</dbReference>
<dbReference type="Proteomes" id="UP000613266">
    <property type="component" value="Unassembled WGS sequence"/>
</dbReference>
<dbReference type="Gene3D" id="3.40.50.1110">
    <property type="entry name" value="SGNH hydrolase"/>
    <property type="match status" value="1"/>
</dbReference>
<dbReference type="Pfam" id="PF13472">
    <property type="entry name" value="Lipase_GDSL_2"/>
    <property type="match status" value="1"/>
</dbReference>
<dbReference type="SUPFAM" id="SSF52266">
    <property type="entry name" value="SGNH hydrolase"/>
    <property type="match status" value="1"/>
</dbReference>
<organism evidence="3 4">
    <name type="scientific">Inhella proteolytica</name>
    <dbReference type="NCBI Taxonomy" id="2795029"/>
    <lineage>
        <taxon>Bacteria</taxon>
        <taxon>Pseudomonadati</taxon>
        <taxon>Pseudomonadota</taxon>
        <taxon>Betaproteobacteria</taxon>
        <taxon>Burkholderiales</taxon>
        <taxon>Sphaerotilaceae</taxon>
        <taxon>Inhella</taxon>
    </lineage>
</organism>
<keyword evidence="1" id="KW-0732">Signal</keyword>
<evidence type="ECO:0000259" key="2">
    <source>
        <dbReference type="Pfam" id="PF13472"/>
    </source>
</evidence>
<feature type="domain" description="SGNH hydrolase-type esterase" evidence="2">
    <location>
        <begin position="36"/>
        <end position="199"/>
    </location>
</feature>
<dbReference type="CDD" id="cd01822">
    <property type="entry name" value="Lysophospholipase_L1_like"/>
    <property type="match status" value="1"/>
</dbReference>
<evidence type="ECO:0000313" key="3">
    <source>
        <dbReference type="EMBL" id="MBH9577889.1"/>
    </source>
</evidence>
<dbReference type="AlphaFoldDB" id="A0A931J5G2"/>
<dbReference type="InterPro" id="IPR036514">
    <property type="entry name" value="SGNH_hydro_sf"/>
</dbReference>
<reference evidence="3" key="1">
    <citation type="submission" date="2020-12" db="EMBL/GenBank/DDBJ databases">
        <title>The genome sequence of Inhella sp. 1Y17.</title>
        <authorList>
            <person name="Liu Y."/>
        </authorList>
    </citation>
    <scope>NUCLEOTIDE SEQUENCE</scope>
    <source>
        <strain evidence="3">1Y17</strain>
    </source>
</reference>
<evidence type="ECO:0000313" key="4">
    <source>
        <dbReference type="Proteomes" id="UP000613266"/>
    </source>
</evidence>
<sequence length="214" mass="23136">MTGRRQWVAHCSRAALAALIVRPLPLAAAPARKLLVVGDSLSAEYGLARGSGWVALLEKRLAETGRRYEVFNASISGDTTAGGLSRLPALLKEHRPSLVVIELGGNDALRGMPLAHTRDNLRAMVRAVKAAKAKPLLVGMQVPPNYGARYGREFFQLFAELAKEEGAALAPFLLAGVADRPDAEAWFQPDRIHPLARAHPVMLDNVWAALKPLL</sequence>
<gene>
    <name evidence="3" type="ORF">I7X39_13375</name>
</gene>
<dbReference type="RefSeq" id="WP_198111652.1">
    <property type="nucleotide sequence ID" value="NZ_JAEDAK010000008.1"/>
</dbReference>
<keyword evidence="4" id="KW-1185">Reference proteome</keyword>
<dbReference type="GO" id="GO:0004622">
    <property type="term" value="F:phosphatidylcholine lysophospholipase activity"/>
    <property type="evidence" value="ECO:0007669"/>
    <property type="project" value="TreeGrafter"/>
</dbReference>
<evidence type="ECO:0000256" key="1">
    <source>
        <dbReference type="SAM" id="SignalP"/>
    </source>
</evidence>
<dbReference type="PANTHER" id="PTHR30383:SF24">
    <property type="entry name" value="THIOESTERASE 1_PROTEASE 1_LYSOPHOSPHOLIPASE L1"/>
    <property type="match status" value="1"/>
</dbReference>
<comment type="caution">
    <text evidence="3">The sequence shown here is derived from an EMBL/GenBank/DDBJ whole genome shotgun (WGS) entry which is preliminary data.</text>
</comment>
<feature type="signal peptide" evidence="1">
    <location>
        <begin position="1"/>
        <end position="28"/>
    </location>
</feature>
<feature type="chain" id="PRO_5037740578" evidence="1">
    <location>
        <begin position="29"/>
        <end position="214"/>
    </location>
</feature>
<name>A0A931J5G2_9BURK</name>
<accession>A0A931J5G2</accession>
<dbReference type="PANTHER" id="PTHR30383">
    <property type="entry name" value="THIOESTERASE 1/PROTEASE 1/LYSOPHOSPHOLIPASE L1"/>
    <property type="match status" value="1"/>
</dbReference>